<evidence type="ECO:0000313" key="4">
    <source>
        <dbReference type="Proteomes" id="UP001225316"/>
    </source>
</evidence>
<comment type="similarity">
    <text evidence="1">Belongs to the RelE toxin family.</text>
</comment>
<dbReference type="EMBL" id="JARXHW010000106">
    <property type="protein sequence ID" value="MDQ8209655.1"/>
    <property type="molecule type" value="Genomic_DNA"/>
</dbReference>
<evidence type="ECO:0000313" key="3">
    <source>
        <dbReference type="EMBL" id="MDQ8209655.1"/>
    </source>
</evidence>
<dbReference type="Gene3D" id="3.30.2310.20">
    <property type="entry name" value="RelE-like"/>
    <property type="match status" value="1"/>
</dbReference>
<keyword evidence="2" id="KW-1277">Toxin-antitoxin system</keyword>
<evidence type="ECO:0000256" key="1">
    <source>
        <dbReference type="ARBA" id="ARBA00006226"/>
    </source>
</evidence>
<reference evidence="3 4" key="1">
    <citation type="submission" date="2023-04" db="EMBL/GenBank/DDBJ databases">
        <title>A novel bacteria isolated from coastal sediment.</title>
        <authorList>
            <person name="Liu X.-J."/>
            <person name="Du Z.-J."/>
        </authorList>
    </citation>
    <scope>NUCLEOTIDE SEQUENCE [LARGE SCALE GENOMIC DNA]</scope>
    <source>
        <strain evidence="3 4">SDUM461003</strain>
    </source>
</reference>
<protein>
    <submittedName>
        <fullName evidence="3">Type II toxin-antitoxin system RelE/ParE family toxin</fullName>
    </submittedName>
</protein>
<accession>A0ABU1AZS0</accession>
<dbReference type="PANTHER" id="PTHR33755">
    <property type="entry name" value="TOXIN PARE1-RELATED"/>
    <property type="match status" value="1"/>
</dbReference>
<dbReference type="Proteomes" id="UP001225316">
    <property type="component" value="Unassembled WGS sequence"/>
</dbReference>
<name>A0ABU1AZS0_9BACT</name>
<gene>
    <name evidence="3" type="ORF">QEH52_19205</name>
</gene>
<organism evidence="3 4">
    <name type="scientific">Thalassobacterium maritimum</name>
    <dbReference type="NCBI Taxonomy" id="3041265"/>
    <lineage>
        <taxon>Bacteria</taxon>
        <taxon>Pseudomonadati</taxon>
        <taxon>Verrucomicrobiota</taxon>
        <taxon>Opitutia</taxon>
        <taxon>Puniceicoccales</taxon>
        <taxon>Coraliomargaritaceae</taxon>
        <taxon>Thalassobacterium</taxon>
    </lineage>
</organism>
<keyword evidence="4" id="KW-1185">Reference proteome</keyword>
<dbReference type="Pfam" id="PF05016">
    <property type="entry name" value="ParE_toxin"/>
    <property type="match status" value="1"/>
</dbReference>
<sequence>MAEVIWTEPALNALDEIADHIALEDYEAACRLVSRVFEKVELLEDSPKLGNIPKDLRDTPYRRLVINPVYVYYRPEGDGIVIIFVDRAERNFDISRFA</sequence>
<comment type="caution">
    <text evidence="3">The sequence shown here is derived from an EMBL/GenBank/DDBJ whole genome shotgun (WGS) entry which is preliminary data.</text>
</comment>
<dbReference type="InterPro" id="IPR035093">
    <property type="entry name" value="RelE/ParE_toxin_dom_sf"/>
</dbReference>
<evidence type="ECO:0000256" key="2">
    <source>
        <dbReference type="ARBA" id="ARBA00022649"/>
    </source>
</evidence>
<proteinExistence type="inferred from homology"/>
<dbReference type="PANTHER" id="PTHR33755:SF5">
    <property type="entry name" value="TYPE II TOXIN-ANTITOXIN SYSTEM RELE_PARE FAMILY TOXIN"/>
    <property type="match status" value="1"/>
</dbReference>
<dbReference type="InterPro" id="IPR007712">
    <property type="entry name" value="RelE/ParE_toxin"/>
</dbReference>
<dbReference type="InterPro" id="IPR051803">
    <property type="entry name" value="TA_system_RelE-like_toxin"/>
</dbReference>
<dbReference type="RefSeq" id="WP_308952573.1">
    <property type="nucleotide sequence ID" value="NZ_JARXHW010000106.1"/>
</dbReference>